<dbReference type="EC" id="1.15.1.1" evidence="2"/>
<dbReference type="Pfam" id="PF00081">
    <property type="entry name" value="Sod_Fe_N"/>
    <property type="match status" value="1"/>
</dbReference>
<dbReference type="InterPro" id="IPR036314">
    <property type="entry name" value="SOD_C_sf"/>
</dbReference>
<evidence type="ECO:0000259" key="6">
    <source>
        <dbReference type="Pfam" id="PF00081"/>
    </source>
</evidence>
<feature type="chain" id="PRO_5003637119" description="superoxide dismutase" evidence="5">
    <location>
        <begin position="24"/>
        <end position="296"/>
    </location>
</feature>
<protein>
    <recommendedName>
        <fullName evidence="2">superoxide dismutase</fullName>
        <ecNumber evidence="2">1.15.1.1</ecNumber>
    </recommendedName>
</protein>
<evidence type="ECO:0000256" key="5">
    <source>
        <dbReference type="SAM" id="SignalP"/>
    </source>
</evidence>
<dbReference type="InterPro" id="IPR036324">
    <property type="entry name" value="Mn/Fe_SOD_N_sf"/>
</dbReference>
<feature type="domain" description="Manganese/iron superoxide dismutase C-terminal" evidence="7">
    <location>
        <begin position="164"/>
        <end position="263"/>
    </location>
</feature>
<dbReference type="PRINTS" id="PR01703">
    <property type="entry name" value="MNSODISMTASE"/>
</dbReference>
<organism evidence="8 9">
    <name type="scientific">Coccomyxa subellipsoidea (strain C-169)</name>
    <name type="common">Green microalga</name>
    <dbReference type="NCBI Taxonomy" id="574566"/>
    <lineage>
        <taxon>Eukaryota</taxon>
        <taxon>Viridiplantae</taxon>
        <taxon>Chlorophyta</taxon>
        <taxon>core chlorophytes</taxon>
        <taxon>Trebouxiophyceae</taxon>
        <taxon>Trebouxiophyceae incertae sedis</taxon>
        <taxon>Coccomyxaceae</taxon>
        <taxon>Coccomyxa</taxon>
        <taxon>Coccomyxa subellipsoidea</taxon>
    </lineage>
</organism>
<dbReference type="eggNOG" id="KOG0876">
    <property type="taxonomic scope" value="Eukaryota"/>
</dbReference>
<evidence type="ECO:0000313" key="9">
    <source>
        <dbReference type="Proteomes" id="UP000007264"/>
    </source>
</evidence>
<name>I0YMY7_COCSC</name>
<keyword evidence="9" id="KW-1185">Reference proteome</keyword>
<keyword evidence="5" id="KW-0732">Signal</keyword>
<dbReference type="GeneID" id="17037728"/>
<dbReference type="SUPFAM" id="SSF54719">
    <property type="entry name" value="Fe,Mn superoxide dismutase (SOD), C-terminal domain"/>
    <property type="match status" value="1"/>
</dbReference>
<dbReference type="InterPro" id="IPR019832">
    <property type="entry name" value="Mn/Fe_SOD_C"/>
</dbReference>
<dbReference type="InterPro" id="IPR019831">
    <property type="entry name" value="Mn/Fe_SOD_N"/>
</dbReference>
<accession>I0YMY7</accession>
<evidence type="ECO:0000256" key="1">
    <source>
        <dbReference type="ARBA" id="ARBA00008714"/>
    </source>
</evidence>
<feature type="signal peptide" evidence="5">
    <location>
        <begin position="1"/>
        <end position="23"/>
    </location>
</feature>
<dbReference type="InterPro" id="IPR019833">
    <property type="entry name" value="Mn/Fe_SOD_BS"/>
</dbReference>
<proteinExistence type="inferred from homology"/>
<sequence>MVSFAVATVGLLAFVGFATSTSASQGRAMLADSMMMSTMAPAPGMDMSMAMAPAPGMMMPMTFKQPALPYPYTATEPFIDNRTNTIHFTKHLATYYTNLNTAASTNSSLAMMKLEDVIPALNMGTPKVIRNNAGGIYNHLIFFKTLMMPTEMTNSTNNTMLPADIAESINNSFGNFSAFKKNMTETALGVFGSGWAWLTYNPKTKALAVEPTANQDNPLSSGLGYSGNTPLLGIDVWEHAYYLKHQNVRANYIKDWFMVVNWPQDREGAPDEPIIMNPLRHEIPAHIRNAEDLKNL</sequence>
<dbReference type="STRING" id="574566.I0YMY7"/>
<dbReference type="GO" id="GO:0004784">
    <property type="term" value="F:superoxide dismutase activity"/>
    <property type="evidence" value="ECO:0007669"/>
    <property type="project" value="UniProtKB-EC"/>
</dbReference>
<dbReference type="OrthoDB" id="239262at2759"/>
<feature type="domain" description="Manganese/iron superoxide dismutase N-terminal" evidence="6">
    <location>
        <begin position="63"/>
        <end position="146"/>
    </location>
</feature>
<dbReference type="RefSeq" id="XP_005644300.1">
    <property type="nucleotide sequence ID" value="XM_005644243.1"/>
</dbReference>
<dbReference type="PROSITE" id="PS00088">
    <property type="entry name" value="SOD_MN"/>
    <property type="match status" value="1"/>
</dbReference>
<keyword evidence="3" id="KW-0479">Metal-binding</keyword>
<dbReference type="Gene3D" id="1.10.287.990">
    <property type="entry name" value="Fe,Mn superoxide dismutase (SOD) domain"/>
    <property type="match status" value="1"/>
</dbReference>
<dbReference type="Pfam" id="PF02777">
    <property type="entry name" value="Sod_Fe_C"/>
    <property type="match status" value="1"/>
</dbReference>
<dbReference type="PANTHER" id="PTHR43595:SF2">
    <property type="entry name" value="SMALL RIBOSOMAL SUBUNIT PROTEIN MS42"/>
    <property type="match status" value="1"/>
</dbReference>
<dbReference type="PANTHER" id="PTHR43595">
    <property type="entry name" value="37S RIBOSOMAL PROTEIN S26, MITOCHONDRIAL"/>
    <property type="match status" value="1"/>
</dbReference>
<evidence type="ECO:0000256" key="2">
    <source>
        <dbReference type="ARBA" id="ARBA00012682"/>
    </source>
</evidence>
<dbReference type="KEGG" id="csl:COCSUDRAFT_48855"/>
<evidence type="ECO:0000259" key="7">
    <source>
        <dbReference type="Pfam" id="PF02777"/>
    </source>
</evidence>
<keyword evidence="4" id="KW-0560">Oxidoreductase</keyword>
<dbReference type="GO" id="GO:0005737">
    <property type="term" value="C:cytoplasm"/>
    <property type="evidence" value="ECO:0007669"/>
    <property type="project" value="TreeGrafter"/>
</dbReference>
<evidence type="ECO:0000256" key="3">
    <source>
        <dbReference type="ARBA" id="ARBA00022723"/>
    </source>
</evidence>
<dbReference type="EMBL" id="AGSI01000018">
    <property type="protein sequence ID" value="EIE19756.1"/>
    <property type="molecule type" value="Genomic_DNA"/>
</dbReference>
<dbReference type="GO" id="GO:0046872">
    <property type="term" value="F:metal ion binding"/>
    <property type="evidence" value="ECO:0007669"/>
    <property type="project" value="UniProtKB-KW"/>
</dbReference>
<comment type="similarity">
    <text evidence="1">Belongs to the iron/manganese superoxide dismutase family.</text>
</comment>
<dbReference type="InterPro" id="IPR001189">
    <property type="entry name" value="Mn/Fe_SOD"/>
</dbReference>
<dbReference type="Gene3D" id="3.55.40.20">
    <property type="entry name" value="Iron/manganese superoxide dismutase, C-terminal domain"/>
    <property type="match status" value="1"/>
</dbReference>
<evidence type="ECO:0000256" key="4">
    <source>
        <dbReference type="ARBA" id="ARBA00023002"/>
    </source>
</evidence>
<reference evidence="8 9" key="1">
    <citation type="journal article" date="2012" name="Genome Biol.">
        <title>The genome of the polar eukaryotic microalga coccomyxa subellipsoidea reveals traits of cold adaptation.</title>
        <authorList>
            <person name="Blanc G."/>
            <person name="Agarkova I."/>
            <person name="Grimwood J."/>
            <person name="Kuo A."/>
            <person name="Brueggeman A."/>
            <person name="Dunigan D."/>
            <person name="Gurnon J."/>
            <person name="Ladunga I."/>
            <person name="Lindquist E."/>
            <person name="Lucas S."/>
            <person name="Pangilinan J."/>
            <person name="Proschold T."/>
            <person name="Salamov A."/>
            <person name="Schmutz J."/>
            <person name="Weeks D."/>
            <person name="Yamada T."/>
            <person name="Claverie J.M."/>
            <person name="Grigoriev I."/>
            <person name="Van Etten J."/>
            <person name="Lomsadze A."/>
            <person name="Borodovsky M."/>
        </authorList>
    </citation>
    <scope>NUCLEOTIDE SEQUENCE [LARGE SCALE GENOMIC DNA]</scope>
    <source>
        <strain evidence="8 9">C-169</strain>
    </source>
</reference>
<evidence type="ECO:0000313" key="8">
    <source>
        <dbReference type="EMBL" id="EIE19756.1"/>
    </source>
</evidence>
<comment type="caution">
    <text evidence="8">The sequence shown here is derived from an EMBL/GenBank/DDBJ whole genome shotgun (WGS) entry which is preliminary data.</text>
</comment>
<dbReference type="AlphaFoldDB" id="I0YMY7"/>
<dbReference type="SUPFAM" id="SSF46609">
    <property type="entry name" value="Fe,Mn superoxide dismutase (SOD), N-terminal domain"/>
    <property type="match status" value="1"/>
</dbReference>
<gene>
    <name evidence="8" type="ORF">COCSUDRAFT_48855</name>
</gene>
<dbReference type="Proteomes" id="UP000007264">
    <property type="component" value="Unassembled WGS sequence"/>
</dbReference>